<dbReference type="EMBL" id="VJVV01000001">
    <property type="protein sequence ID" value="TRO83973.1"/>
    <property type="molecule type" value="Genomic_DNA"/>
</dbReference>
<dbReference type="OrthoDB" id="289700at2"/>
<comment type="caution">
    <text evidence="1">The sequence shown here is derived from an EMBL/GenBank/DDBJ whole genome shotgun (WGS) entry which is preliminary data.</text>
</comment>
<organism evidence="1 2">
    <name type="scientific">Trichloromonas acetexigens</name>
    <dbReference type="NCBI Taxonomy" id="38815"/>
    <lineage>
        <taxon>Bacteria</taxon>
        <taxon>Pseudomonadati</taxon>
        <taxon>Thermodesulfobacteriota</taxon>
        <taxon>Desulfuromonadia</taxon>
        <taxon>Desulfuromonadales</taxon>
        <taxon>Trichloromonadaceae</taxon>
        <taxon>Trichloromonas</taxon>
    </lineage>
</organism>
<keyword evidence="2" id="KW-1185">Reference proteome</keyword>
<reference evidence="1 2" key="1">
    <citation type="submission" date="2019-07" db="EMBL/GenBank/DDBJ databases">
        <title>Insights of Desulfuromonas acetexigens electromicrobiology.</title>
        <authorList>
            <person name="Katuri K."/>
            <person name="Sapireddy V."/>
            <person name="Shaw D.R."/>
            <person name="Saikaly P."/>
        </authorList>
    </citation>
    <scope>NUCLEOTIDE SEQUENCE [LARGE SCALE GENOMIC DNA]</scope>
    <source>
        <strain evidence="1 2">2873</strain>
    </source>
</reference>
<accession>A0A550JLC5</accession>
<name>A0A550JLC5_9BACT</name>
<protein>
    <recommendedName>
        <fullName evidence="3">SPOR domain-containing protein</fullName>
    </recommendedName>
</protein>
<evidence type="ECO:0008006" key="3">
    <source>
        <dbReference type="Google" id="ProtNLM"/>
    </source>
</evidence>
<gene>
    <name evidence="1" type="ORF">FL622_01985</name>
</gene>
<evidence type="ECO:0000313" key="1">
    <source>
        <dbReference type="EMBL" id="TRO83973.1"/>
    </source>
</evidence>
<dbReference type="Proteomes" id="UP000317155">
    <property type="component" value="Unassembled WGS sequence"/>
</dbReference>
<dbReference type="AlphaFoldDB" id="A0A550JLC5"/>
<sequence length="59" mass="7022">MAQVFELWRQDDNGGRFVVECYSRREDAETKLDELSRGAHKQFYWIVEADLARAKDIEE</sequence>
<dbReference type="RefSeq" id="WP_092052958.1">
    <property type="nucleotide sequence ID" value="NZ_FOJJ01000001.1"/>
</dbReference>
<evidence type="ECO:0000313" key="2">
    <source>
        <dbReference type="Proteomes" id="UP000317155"/>
    </source>
</evidence>
<proteinExistence type="predicted"/>